<dbReference type="Proteomes" id="UP000184550">
    <property type="component" value="Unassembled WGS sequence"/>
</dbReference>
<feature type="domain" description="Putative restriction endonuclease" evidence="1">
    <location>
        <begin position="1"/>
        <end position="146"/>
    </location>
</feature>
<dbReference type="Gene3D" id="3.90.1570.10">
    <property type="entry name" value="tt1808, chain A"/>
    <property type="match status" value="1"/>
</dbReference>
<dbReference type="PANTHER" id="PTHR34107:SF6">
    <property type="entry name" value="SLR0981 PROTEIN"/>
    <property type="match status" value="1"/>
</dbReference>
<dbReference type="InterPro" id="IPR012296">
    <property type="entry name" value="Nuclease_put_TT1808"/>
</dbReference>
<organism evidence="2 3">
    <name type="scientific">Planktothrix serta PCC 8927</name>
    <dbReference type="NCBI Taxonomy" id="671068"/>
    <lineage>
        <taxon>Bacteria</taxon>
        <taxon>Bacillati</taxon>
        <taxon>Cyanobacteriota</taxon>
        <taxon>Cyanophyceae</taxon>
        <taxon>Oscillatoriophycideae</taxon>
        <taxon>Oscillatoriales</taxon>
        <taxon>Microcoleaceae</taxon>
        <taxon>Planktothrix</taxon>
    </lineage>
</organism>
<dbReference type="InterPro" id="IPR011335">
    <property type="entry name" value="Restrct_endonuc-II-like"/>
</dbReference>
<sequence>MSPVGGESGNREAELIIDLGIWNRQTKLGYTFSSSTIFKLPNGADRSPDVAWIQRERWENLTCEQRRKFPPIAPDFVIELRSATDQLEPLRQKMLEYLDAGVKLGWLINPQQQQVEIYHLQKPVELQHLPTELSGEDILPGFRLNLLLF</sequence>
<dbReference type="EMBL" id="CZCU02000031">
    <property type="protein sequence ID" value="VXD10876.1"/>
    <property type="molecule type" value="Genomic_DNA"/>
</dbReference>
<dbReference type="SUPFAM" id="SSF52980">
    <property type="entry name" value="Restriction endonuclease-like"/>
    <property type="match status" value="1"/>
</dbReference>
<keyword evidence="3" id="KW-1185">Reference proteome</keyword>
<dbReference type="CDD" id="cd06260">
    <property type="entry name" value="DUF820-like"/>
    <property type="match status" value="1"/>
</dbReference>
<gene>
    <name evidence="2" type="ORF">PL8927_1260001</name>
</gene>
<evidence type="ECO:0000313" key="3">
    <source>
        <dbReference type="Proteomes" id="UP000184550"/>
    </source>
</evidence>
<evidence type="ECO:0000313" key="2">
    <source>
        <dbReference type="EMBL" id="VXD10876.1"/>
    </source>
</evidence>
<reference evidence="2" key="1">
    <citation type="submission" date="2019-10" db="EMBL/GenBank/DDBJ databases">
        <authorList>
            <consortium name="Genoscope - CEA"/>
            <person name="William W."/>
        </authorList>
    </citation>
    <scope>NUCLEOTIDE SEQUENCE [LARGE SCALE GENOMIC DNA]</scope>
    <source>
        <strain evidence="2">BBR_PRJEB10992</strain>
    </source>
</reference>
<dbReference type="AlphaFoldDB" id="A0A7Z9BLL1"/>
<comment type="caution">
    <text evidence="2">The sequence shown here is derived from an EMBL/GenBank/DDBJ whole genome shotgun (WGS) entry which is preliminary data.</text>
</comment>
<proteinExistence type="predicted"/>
<evidence type="ECO:0000259" key="1">
    <source>
        <dbReference type="Pfam" id="PF05685"/>
    </source>
</evidence>
<accession>A0A7Z9BLL1</accession>
<dbReference type="PANTHER" id="PTHR34107">
    <property type="entry name" value="SLL0198 PROTEIN-RELATED"/>
    <property type="match status" value="1"/>
</dbReference>
<name>A0A7Z9BLL1_9CYAN</name>
<protein>
    <recommendedName>
        <fullName evidence="1">Putative restriction endonuclease domain-containing protein</fullName>
    </recommendedName>
</protein>
<dbReference type="Pfam" id="PF05685">
    <property type="entry name" value="Uma2"/>
    <property type="match status" value="1"/>
</dbReference>
<dbReference type="InterPro" id="IPR008538">
    <property type="entry name" value="Uma2"/>
</dbReference>